<evidence type="ECO:0000256" key="3">
    <source>
        <dbReference type="SAM" id="SignalP"/>
    </source>
</evidence>
<feature type="region of interest" description="Disordered" evidence="2">
    <location>
        <begin position="456"/>
        <end position="494"/>
    </location>
</feature>
<feature type="coiled-coil region" evidence="1">
    <location>
        <begin position="597"/>
        <end position="662"/>
    </location>
</feature>
<keyword evidence="3" id="KW-0732">Signal</keyword>
<name>A0ABU6V5Y3_9FABA</name>
<feature type="signal peptide" evidence="3">
    <location>
        <begin position="1"/>
        <end position="19"/>
    </location>
</feature>
<dbReference type="Proteomes" id="UP001341840">
    <property type="component" value="Unassembled WGS sequence"/>
</dbReference>
<feature type="compositionally biased region" description="Basic residues" evidence="2">
    <location>
        <begin position="466"/>
        <end position="477"/>
    </location>
</feature>
<protein>
    <submittedName>
        <fullName evidence="4">Uncharacterized protein</fullName>
    </submittedName>
</protein>
<proteinExistence type="predicted"/>
<reference evidence="4 5" key="1">
    <citation type="journal article" date="2023" name="Plants (Basel)">
        <title>Bridging the Gap: Combining Genomics and Transcriptomics Approaches to Understand Stylosanthes scabra, an Orphan Legume from the Brazilian Caatinga.</title>
        <authorList>
            <person name="Ferreira-Neto J.R.C."/>
            <person name="da Silva M.D."/>
            <person name="Binneck E."/>
            <person name="de Melo N.F."/>
            <person name="da Silva R.H."/>
            <person name="de Melo A.L.T.M."/>
            <person name="Pandolfi V."/>
            <person name="Bustamante F.O."/>
            <person name="Brasileiro-Vidal A.C."/>
            <person name="Benko-Iseppon A.M."/>
        </authorList>
    </citation>
    <scope>NUCLEOTIDE SEQUENCE [LARGE SCALE GENOMIC DNA]</scope>
    <source>
        <tissue evidence="4">Leaves</tissue>
    </source>
</reference>
<dbReference type="PANTHER" id="PTHR48435:SF1">
    <property type="entry name" value="POLYPROTEIN"/>
    <property type="match status" value="1"/>
</dbReference>
<feature type="chain" id="PRO_5045569854" evidence="3">
    <location>
        <begin position="20"/>
        <end position="695"/>
    </location>
</feature>
<organism evidence="4 5">
    <name type="scientific">Stylosanthes scabra</name>
    <dbReference type="NCBI Taxonomy" id="79078"/>
    <lineage>
        <taxon>Eukaryota</taxon>
        <taxon>Viridiplantae</taxon>
        <taxon>Streptophyta</taxon>
        <taxon>Embryophyta</taxon>
        <taxon>Tracheophyta</taxon>
        <taxon>Spermatophyta</taxon>
        <taxon>Magnoliopsida</taxon>
        <taxon>eudicotyledons</taxon>
        <taxon>Gunneridae</taxon>
        <taxon>Pentapetalae</taxon>
        <taxon>rosids</taxon>
        <taxon>fabids</taxon>
        <taxon>Fabales</taxon>
        <taxon>Fabaceae</taxon>
        <taxon>Papilionoideae</taxon>
        <taxon>50 kb inversion clade</taxon>
        <taxon>dalbergioids sensu lato</taxon>
        <taxon>Dalbergieae</taxon>
        <taxon>Pterocarpus clade</taxon>
        <taxon>Stylosanthes</taxon>
    </lineage>
</organism>
<evidence type="ECO:0000313" key="5">
    <source>
        <dbReference type="Proteomes" id="UP001341840"/>
    </source>
</evidence>
<feature type="compositionally biased region" description="Basic and acidic residues" evidence="2">
    <location>
        <begin position="483"/>
        <end position="494"/>
    </location>
</feature>
<keyword evidence="5" id="KW-1185">Reference proteome</keyword>
<dbReference type="InterPro" id="IPR028919">
    <property type="entry name" value="Viral_movement"/>
</dbReference>
<accession>A0ABU6V5Y3</accession>
<comment type="caution">
    <text evidence="4">The sequence shown here is derived from an EMBL/GenBank/DDBJ whole genome shotgun (WGS) entry which is preliminary data.</text>
</comment>
<evidence type="ECO:0000313" key="4">
    <source>
        <dbReference type="EMBL" id="MED6167915.1"/>
    </source>
</evidence>
<sequence>MRILAMIVWVPLLVMPWIGCEFLGIMTHNNHTCGRIFGSTVRFTPVVSEPQLHEQKEGIIGMIGSKRTSPNMTSELNQPVFHNSSISIDRLPPSVKKILSNKIENLVEVTYVPENSKIPATDLPLINPYSFYHHQKKSTIASICHLIHRPSPSVKEIIQHANIQQCGLKATTAEQYVTIEIPQALLDNYLAQGFTHLHLGAIRLILTLHARRSLPISAKIALLDITFKEYQHALIGTLITTLTNGSVVLTISPNFTLRLTDPTVSQRIKIQIQLIGAVQDPQAEIATLHHQVLYRVQDHALDLPLPNSTGDALFMYNDQNHGPAIINIPKMIAPDELAAIVPLEWITNYEKAFSQLIPDVHTTTPPMVTRSLDGTVKTVFQRPGAEGSSSSSLRQSSFRRICTISPISIQHENHQDDPPVHYYTNGKPIYVSHINGHFIWDVDPSMCDSDCDCQDWSDSEDEDYARRRRKSKKKKKQSCTVSKKPDPPDEPDYRLKFSLKKRSQKPYQDYSFASPKIVPCIANLGSYDQEFPPLQTSADDARVTRRPYVAPQGVTPHGYQAISPQEEVLNWHTDNALNQNKALRRIDHRFGTLEEKVDETSAKMNHLQAHIKELKDRLATQAIQLDHDLKTYIHEHYFGSDFQKKNQDLLKIKTQLRQIEEDQARRTRPQALTIDPLSLYPPLGVSAGAVWFGFG</sequence>
<dbReference type="EMBL" id="JASCZI010151050">
    <property type="protein sequence ID" value="MED6167915.1"/>
    <property type="molecule type" value="Genomic_DNA"/>
</dbReference>
<evidence type="ECO:0000256" key="2">
    <source>
        <dbReference type="SAM" id="MobiDB-lite"/>
    </source>
</evidence>
<keyword evidence="1" id="KW-0175">Coiled coil</keyword>
<evidence type="ECO:0000256" key="1">
    <source>
        <dbReference type="SAM" id="Coils"/>
    </source>
</evidence>
<dbReference type="Pfam" id="PF01107">
    <property type="entry name" value="MP"/>
    <property type="match status" value="1"/>
</dbReference>
<gene>
    <name evidence="4" type="ORF">PIB30_007230</name>
</gene>
<dbReference type="InterPro" id="IPR053098">
    <property type="entry name" value="Petuviruses_polyprotein"/>
</dbReference>
<dbReference type="PANTHER" id="PTHR48435">
    <property type="entry name" value="POLYPROTEIN"/>
    <property type="match status" value="1"/>
</dbReference>